<dbReference type="InterPro" id="IPR003737">
    <property type="entry name" value="GlcNAc_PI_deacetylase-related"/>
</dbReference>
<evidence type="ECO:0000313" key="2">
    <source>
        <dbReference type="Proteomes" id="UP000533476"/>
    </source>
</evidence>
<gene>
    <name evidence="1" type="ORF">HIJ39_02005</name>
</gene>
<proteinExistence type="predicted"/>
<dbReference type="GO" id="GO:0016811">
    <property type="term" value="F:hydrolase activity, acting on carbon-nitrogen (but not peptide) bonds, in linear amides"/>
    <property type="evidence" value="ECO:0007669"/>
    <property type="project" value="TreeGrafter"/>
</dbReference>
<comment type="caution">
    <text evidence="1">The sequence shown here is derived from an EMBL/GenBank/DDBJ whole genome shotgun (WGS) entry which is preliminary data.</text>
</comment>
<dbReference type="PANTHER" id="PTHR12993">
    <property type="entry name" value="N-ACETYLGLUCOSAMINYL-PHOSPHATIDYLINOSITOL DE-N-ACETYLASE-RELATED"/>
    <property type="match status" value="1"/>
</dbReference>
<reference evidence="1 2" key="1">
    <citation type="submission" date="2020-04" db="EMBL/GenBank/DDBJ databases">
        <authorList>
            <person name="Zhang R."/>
            <person name="Schippers A."/>
        </authorList>
    </citation>
    <scope>NUCLEOTIDE SEQUENCE [LARGE SCALE GENOMIC DNA]</scope>
    <source>
        <strain evidence="1 2">DSM 109850</strain>
    </source>
</reference>
<dbReference type="Pfam" id="PF02585">
    <property type="entry name" value="PIG-L"/>
    <property type="match status" value="1"/>
</dbReference>
<name>A0A7Y0L0P8_9FIRM</name>
<evidence type="ECO:0000313" key="1">
    <source>
        <dbReference type="EMBL" id="NMP21132.1"/>
    </source>
</evidence>
<dbReference type="Proteomes" id="UP000533476">
    <property type="component" value="Unassembled WGS sequence"/>
</dbReference>
<dbReference type="SUPFAM" id="SSF102588">
    <property type="entry name" value="LmbE-like"/>
    <property type="match status" value="1"/>
</dbReference>
<dbReference type="InterPro" id="IPR024078">
    <property type="entry name" value="LmbE-like_dom_sf"/>
</dbReference>
<accession>A0A7Y0L0P8</accession>
<dbReference type="AlphaFoldDB" id="A0A7Y0L0P8"/>
<dbReference type="RefSeq" id="WP_169096161.1">
    <property type="nucleotide sequence ID" value="NZ_JABBVZ010000004.1"/>
</dbReference>
<dbReference type="EMBL" id="JABBVZ010000004">
    <property type="protein sequence ID" value="NMP21132.1"/>
    <property type="molecule type" value="Genomic_DNA"/>
</dbReference>
<dbReference type="Gene3D" id="3.40.50.10320">
    <property type="entry name" value="LmbE-like"/>
    <property type="match status" value="1"/>
</dbReference>
<sequence length="254" mass="28067">MTSEQIRALLNLPDMLDVPSALVVEPHPDDNEVGAGGTIKKLTERGCHVVYFTATDGRAGSEDPSVTAEDMVRIRMAERQQASAILGVEGSYNLGFEDGGSWSERDLMLTLVPILRQFRPALVMTVDPWAPYESHPDHVKTGRAVAAALIYAKNGVVLKGQGDPYEVPQIAFYGSAWPNVFVDVTETWESKLAALQAHRSQFDTPLWPMLSAYFGAEAEQLYHEQIDANRPGKAEAFKLLASMQMHFFPEAMRS</sequence>
<protein>
    <submittedName>
        <fullName evidence="1">PIG-L family deacetylase</fullName>
    </submittedName>
</protein>
<organism evidence="1 2">
    <name type="scientific">Sulfobacillus harzensis</name>
    <dbReference type="NCBI Taxonomy" id="2729629"/>
    <lineage>
        <taxon>Bacteria</taxon>
        <taxon>Bacillati</taxon>
        <taxon>Bacillota</taxon>
        <taxon>Clostridia</taxon>
        <taxon>Eubacteriales</taxon>
        <taxon>Clostridiales Family XVII. Incertae Sedis</taxon>
        <taxon>Sulfobacillus</taxon>
    </lineage>
</organism>
<dbReference type="PANTHER" id="PTHR12993:SF11">
    <property type="entry name" value="N-ACETYLGLUCOSAMINYL-PHOSPHATIDYLINOSITOL DE-N-ACETYLASE"/>
    <property type="match status" value="1"/>
</dbReference>
<keyword evidence="2" id="KW-1185">Reference proteome</keyword>